<feature type="chain" id="PRO_5015451999" evidence="2">
    <location>
        <begin position="22"/>
        <end position="288"/>
    </location>
</feature>
<gene>
    <name evidence="5" type="ORF">C9994_11085</name>
    <name evidence="4" type="ORF">GCM10011506_18050</name>
</gene>
<keyword evidence="1 2" id="KW-0732">Signal</keyword>
<accession>A0A2T4DP43</accession>
<reference evidence="5 6" key="2">
    <citation type="submission" date="2018-03" db="EMBL/GenBank/DDBJ databases">
        <title>Cross-interface Injection: A General Nanoliter Liquid Handling Method Applied to Single Cells Genome Amplification Automated Nanoliter Liquid Handling Applied to Single Cell Multiple Displacement Amplification.</title>
        <authorList>
            <person name="Yun J."/>
            <person name="Xu P."/>
            <person name="Xu J."/>
            <person name="Dai X."/>
            <person name="Wang Y."/>
            <person name="Zheng X."/>
            <person name="Cao C."/>
            <person name="Yi Q."/>
            <person name="Zhu Y."/>
            <person name="Wang L."/>
            <person name="Dong Z."/>
            <person name="Huang Y."/>
            <person name="Huang L."/>
            <person name="Du W."/>
        </authorList>
    </citation>
    <scope>NUCLEOTIDE SEQUENCE [LARGE SCALE GENOMIC DNA]</scope>
    <source>
        <strain evidence="5 6">Z-D1-2</strain>
    </source>
</reference>
<evidence type="ECO:0000256" key="1">
    <source>
        <dbReference type="ARBA" id="ARBA00022729"/>
    </source>
</evidence>
<proteinExistence type="predicted"/>
<dbReference type="SMART" id="SM00062">
    <property type="entry name" value="PBPb"/>
    <property type="match status" value="1"/>
</dbReference>
<dbReference type="AlphaFoldDB" id="A0A2T4DP43"/>
<reference evidence="7" key="3">
    <citation type="journal article" date="2019" name="Int. J. Syst. Evol. Microbiol.">
        <title>The Global Catalogue of Microorganisms (GCM) 10K type strain sequencing project: providing services to taxonomists for standard genome sequencing and annotation.</title>
        <authorList>
            <consortium name="The Broad Institute Genomics Platform"/>
            <consortium name="The Broad Institute Genome Sequencing Center for Infectious Disease"/>
            <person name="Wu L."/>
            <person name="Ma J."/>
        </authorList>
    </citation>
    <scope>NUCLEOTIDE SEQUENCE [LARGE SCALE GENOMIC DNA]</scope>
    <source>
        <strain evidence="7">CGMCC 1.10832</strain>
    </source>
</reference>
<feature type="signal peptide" evidence="2">
    <location>
        <begin position="1"/>
        <end position="21"/>
    </location>
</feature>
<evidence type="ECO:0000256" key="2">
    <source>
        <dbReference type="SAM" id="SignalP"/>
    </source>
</evidence>
<name>A0A2T4DP43_9BACT</name>
<reference evidence="4" key="4">
    <citation type="submission" date="2024-05" db="EMBL/GenBank/DDBJ databases">
        <authorList>
            <person name="Sun Q."/>
            <person name="Zhou Y."/>
        </authorList>
    </citation>
    <scope>NUCLEOTIDE SEQUENCE</scope>
    <source>
        <strain evidence="4">CGMCC 1.10832</strain>
    </source>
</reference>
<dbReference type="EMBL" id="BMEC01000005">
    <property type="protein sequence ID" value="GGC32986.1"/>
    <property type="molecule type" value="Genomic_DNA"/>
</dbReference>
<protein>
    <submittedName>
        <fullName evidence="5">ABC transporter substrate-binding protein</fullName>
    </submittedName>
</protein>
<dbReference type="RefSeq" id="WP_188462529.1">
    <property type="nucleotide sequence ID" value="NZ_BAABHU010000005.1"/>
</dbReference>
<dbReference type="InterPro" id="IPR001638">
    <property type="entry name" value="Solute-binding_3/MltF_N"/>
</dbReference>
<evidence type="ECO:0000259" key="3">
    <source>
        <dbReference type="SMART" id="SM00062"/>
    </source>
</evidence>
<sequence>MIRSLLVASFLLITFVAEITAQNLSGDNFSKAKESKKAMVTFAYVETPGFVYKDERGKLTGVCVDIMNDFMQFVRQNYGIEMNARYVGNGSSFRAMYDGVKNGSQGVFGLGNVTVTEARKREIQFSPSFITNFAILVTHSNVPTLKSKSEIATAFKGFKAYTAKGTLNEKRVNKIKADFYPTLELSYVNSSPAVLEKILEDPKSFSYLDLAFYLNAVKERKPLKRHEVGDDGSEEFAFVMPLSSDWQPVMDEFFAANGGYKNSTEYKKILVNHLGLSAVKLLDAASAK</sequence>
<dbReference type="Gene3D" id="3.40.190.10">
    <property type="entry name" value="Periplasmic binding protein-like II"/>
    <property type="match status" value="2"/>
</dbReference>
<comment type="caution">
    <text evidence="5">The sequence shown here is derived from an EMBL/GenBank/DDBJ whole genome shotgun (WGS) entry which is preliminary data.</text>
</comment>
<feature type="domain" description="Solute-binding protein family 3/N-terminal" evidence="3">
    <location>
        <begin position="39"/>
        <end position="277"/>
    </location>
</feature>
<keyword evidence="7" id="KW-1185">Reference proteome</keyword>
<evidence type="ECO:0000313" key="6">
    <source>
        <dbReference type="Proteomes" id="UP000240608"/>
    </source>
</evidence>
<reference evidence="4" key="1">
    <citation type="journal article" date="2014" name="Int. J. Syst. Evol. Microbiol.">
        <title>Complete genome of a new Firmicutes species belonging to the dominant human colonic microbiota ('Ruminococcus bicirculans') reveals two chromosomes and a selective capacity to utilize plant glucans.</title>
        <authorList>
            <consortium name="NISC Comparative Sequencing Program"/>
            <person name="Wegmann U."/>
            <person name="Louis P."/>
            <person name="Goesmann A."/>
            <person name="Henrissat B."/>
            <person name="Duncan S.H."/>
            <person name="Flint H.J."/>
        </authorList>
    </citation>
    <scope>NUCLEOTIDE SEQUENCE</scope>
    <source>
        <strain evidence="4">CGMCC 1.10832</strain>
    </source>
</reference>
<dbReference type="PANTHER" id="PTHR35936">
    <property type="entry name" value="MEMBRANE-BOUND LYTIC MUREIN TRANSGLYCOSYLASE F"/>
    <property type="match status" value="1"/>
</dbReference>
<evidence type="ECO:0000313" key="5">
    <source>
        <dbReference type="EMBL" id="PTB95575.1"/>
    </source>
</evidence>
<dbReference type="Proteomes" id="UP000636010">
    <property type="component" value="Unassembled WGS sequence"/>
</dbReference>
<dbReference type="Pfam" id="PF00497">
    <property type="entry name" value="SBP_bac_3"/>
    <property type="match status" value="1"/>
</dbReference>
<evidence type="ECO:0000313" key="4">
    <source>
        <dbReference type="EMBL" id="GGC32986.1"/>
    </source>
</evidence>
<evidence type="ECO:0000313" key="7">
    <source>
        <dbReference type="Proteomes" id="UP000636010"/>
    </source>
</evidence>
<organism evidence="5 6">
    <name type="scientific">Marivirga lumbricoides</name>
    <dbReference type="NCBI Taxonomy" id="1046115"/>
    <lineage>
        <taxon>Bacteria</taxon>
        <taxon>Pseudomonadati</taxon>
        <taxon>Bacteroidota</taxon>
        <taxon>Cytophagia</taxon>
        <taxon>Cytophagales</taxon>
        <taxon>Marivirgaceae</taxon>
        <taxon>Marivirga</taxon>
    </lineage>
</organism>
<dbReference type="EMBL" id="PYVU01000104">
    <property type="protein sequence ID" value="PTB95575.1"/>
    <property type="molecule type" value="Genomic_DNA"/>
</dbReference>
<dbReference type="Proteomes" id="UP000240608">
    <property type="component" value="Unassembled WGS sequence"/>
</dbReference>
<dbReference type="SUPFAM" id="SSF53850">
    <property type="entry name" value="Periplasmic binding protein-like II"/>
    <property type="match status" value="1"/>
</dbReference>